<keyword evidence="2" id="KW-0472">Membrane</keyword>
<keyword evidence="4" id="KW-1185">Reference proteome</keyword>
<evidence type="ECO:0000313" key="4">
    <source>
        <dbReference type="Proteomes" id="UP000284842"/>
    </source>
</evidence>
<comment type="caution">
    <text evidence="3">The sequence shown here is derived from an EMBL/GenBank/DDBJ whole genome shotgun (WGS) entry which is preliminary data.</text>
</comment>
<organism evidence="3 4">
    <name type="scientific">Panaeolus cyanescens</name>
    <dbReference type="NCBI Taxonomy" id="181874"/>
    <lineage>
        <taxon>Eukaryota</taxon>
        <taxon>Fungi</taxon>
        <taxon>Dikarya</taxon>
        <taxon>Basidiomycota</taxon>
        <taxon>Agaricomycotina</taxon>
        <taxon>Agaricomycetes</taxon>
        <taxon>Agaricomycetidae</taxon>
        <taxon>Agaricales</taxon>
        <taxon>Agaricineae</taxon>
        <taxon>Galeropsidaceae</taxon>
        <taxon>Panaeolus</taxon>
    </lineage>
</organism>
<feature type="region of interest" description="Disordered" evidence="1">
    <location>
        <begin position="206"/>
        <end position="226"/>
    </location>
</feature>
<name>A0A409W766_9AGAR</name>
<evidence type="ECO:0000313" key="3">
    <source>
        <dbReference type="EMBL" id="PPQ74315.1"/>
    </source>
</evidence>
<keyword evidence="2" id="KW-1133">Transmembrane helix</keyword>
<keyword evidence="2" id="KW-0812">Transmembrane</keyword>
<sequence length="336" mass="37468">MRWKATCTVDGREEELNFSWETHQNLFPFCEGRYLSTLNPHVLNFTIEVQDPDDQTDIWFDRLMISPPSPSSDFDYPLVQVQHTDPMVKYEGEWVDYLTGQYSNVTGSKAVIDFKGTALRWYTLYESAFSPDRSQTRATVVIDNQTIPFVIPNVEDGVELQMGQLLFRTPELSPGSHRAEVTYEVVGRPLGLYYLVVENGAAASSLAGSAPTPPSNDPHTPSSSASGLTKISKIGLGIGVGLGFIIILALLLLIFKQRRRQTQTSEQQSPKPFSLPFFSSPLNSPLSPVSSARTLNSKGTPVSQLPFPRRSLQLRTVRYPEEVENPPPYQVVQSVK</sequence>
<feature type="compositionally biased region" description="Polar residues" evidence="1">
    <location>
        <begin position="217"/>
        <end position="226"/>
    </location>
</feature>
<dbReference type="InParanoid" id="A0A409W766"/>
<proteinExistence type="predicted"/>
<evidence type="ECO:0000256" key="1">
    <source>
        <dbReference type="SAM" id="MobiDB-lite"/>
    </source>
</evidence>
<feature type="transmembrane region" description="Helical" evidence="2">
    <location>
        <begin position="234"/>
        <end position="255"/>
    </location>
</feature>
<feature type="compositionally biased region" description="Polar residues" evidence="1">
    <location>
        <begin position="292"/>
        <end position="303"/>
    </location>
</feature>
<dbReference type="Proteomes" id="UP000284842">
    <property type="component" value="Unassembled WGS sequence"/>
</dbReference>
<dbReference type="AlphaFoldDB" id="A0A409W766"/>
<dbReference type="EMBL" id="NHTK01005762">
    <property type="protein sequence ID" value="PPQ74315.1"/>
    <property type="molecule type" value="Genomic_DNA"/>
</dbReference>
<dbReference type="Gene3D" id="2.60.120.260">
    <property type="entry name" value="Galactose-binding domain-like"/>
    <property type="match status" value="1"/>
</dbReference>
<gene>
    <name evidence="3" type="ORF">CVT24_000567</name>
</gene>
<evidence type="ECO:0000256" key="2">
    <source>
        <dbReference type="SAM" id="Phobius"/>
    </source>
</evidence>
<feature type="region of interest" description="Disordered" evidence="1">
    <location>
        <begin position="288"/>
        <end position="307"/>
    </location>
</feature>
<accession>A0A409W766</accession>
<protein>
    <submittedName>
        <fullName evidence="3">Uncharacterized protein</fullName>
    </submittedName>
</protein>
<reference evidence="3 4" key="1">
    <citation type="journal article" date="2018" name="Evol. Lett.">
        <title>Horizontal gene cluster transfer increased hallucinogenic mushroom diversity.</title>
        <authorList>
            <person name="Reynolds H.T."/>
            <person name="Vijayakumar V."/>
            <person name="Gluck-Thaler E."/>
            <person name="Korotkin H.B."/>
            <person name="Matheny P.B."/>
            <person name="Slot J.C."/>
        </authorList>
    </citation>
    <scope>NUCLEOTIDE SEQUENCE [LARGE SCALE GENOMIC DNA]</scope>
    <source>
        <strain evidence="3 4">2629</strain>
    </source>
</reference>